<comment type="caution">
    <text evidence="2">The sequence shown here is derived from an EMBL/GenBank/DDBJ whole genome shotgun (WGS) entry which is preliminary data.</text>
</comment>
<dbReference type="AlphaFoldDB" id="A0A368GEZ2"/>
<dbReference type="Proteomes" id="UP000252519">
    <property type="component" value="Unassembled WGS sequence"/>
</dbReference>
<feature type="region of interest" description="Disordered" evidence="1">
    <location>
        <begin position="1"/>
        <end position="79"/>
    </location>
</feature>
<accession>A0A368GEZ2</accession>
<feature type="compositionally biased region" description="Basic and acidic residues" evidence="1">
    <location>
        <begin position="45"/>
        <end position="60"/>
    </location>
</feature>
<evidence type="ECO:0000313" key="2">
    <source>
        <dbReference type="EMBL" id="RCN41387.1"/>
    </source>
</evidence>
<keyword evidence="3" id="KW-1185">Reference proteome</keyword>
<gene>
    <name evidence="2" type="ORF">ANCCAN_12654</name>
</gene>
<evidence type="ECO:0000313" key="3">
    <source>
        <dbReference type="Proteomes" id="UP000252519"/>
    </source>
</evidence>
<evidence type="ECO:0000256" key="1">
    <source>
        <dbReference type="SAM" id="MobiDB-lite"/>
    </source>
</evidence>
<dbReference type="EMBL" id="JOJR01000238">
    <property type="protein sequence ID" value="RCN41387.1"/>
    <property type="molecule type" value="Genomic_DNA"/>
</dbReference>
<reference evidence="2 3" key="1">
    <citation type="submission" date="2014-10" db="EMBL/GenBank/DDBJ databases">
        <title>Draft genome of the hookworm Ancylostoma caninum.</title>
        <authorList>
            <person name="Mitreva M."/>
        </authorList>
    </citation>
    <scope>NUCLEOTIDE SEQUENCE [LARGE SCALE GENOMIC DNA]</scope>
    <source>
        <strain evidence="2 3">Baltimore</strain>
    </source>
</reference>
<name>A0A368GEZ2_ANCCA</name>
<protein>
    <submittedName>
        <fullName evidence="2">Uncharacterized protein</fullName>
    </submittedName>
</protein>
<proteinExistence type="predicted"/>
<sequence length="147" mass="16084">MAPVTRSRTHSSDSGADAQPLQRPTAVTKMTARLSRTLTDLADTDPVHGRDAKALRDAAPKRFMSPDGQLPRVSPYTGSGDNATQFSIWLRRLEDVLRVRLPGTGSRDSSREVAPSLEDLSSFVRSRLHATTAEDKDIFLDNAPRLG</sequence>
<organism evidence="2 3">
    <name type="scientific">Ancylostoma caninum</name>
    <name type="common">Dog hookworm</name>
    <dbReference type="NCBI Taxonomy" id="29170"/>
    <lineage>
        <taxon>Eukaryota</taxon>
        <taxon>Metazoa</taxon>
        <taxon>Ecdysozoa</taxon>
        <taxon>Nematoda</taxon>
        <taxon>Chromadorea</taxon>
        <taxon>Rhabditida</taxon>
        <taxon>Rhabditina</taxon>
        <taxon>Rhabditomorpha</taxon>
        <taxon>Strongyloidea</taxon>
        <taxon>Ancylostomatidae</taxon>
        <taxon>Ancylostomatinae</taxon>
        <taxon>Ancylostoma</taxon>
    </lineage>
</organism>